<keyword evidence="4 9" id="KW-0997">Cell inner membrane</keyword>
<evidence type="ECO:0000256" key="3">
    <source>
        <dbReference type="ARBA" id="ARBA00022475"/>
    </source>
</evidence>
<protein>
    <recommendedName>
        <fullName evidence="9">TRAP transporter small permease protein</fullName>
    </recommendedName>
</protein>
<comment type="subcellular location">
    <subcellularLocation>
        <location evidence="1 9">Cell inner membrane</location>
        <topology evidence="1 9">Multi-pass membrane protein</topology>
    </subcellularLocation>
</comment>
<keyword evidence="2 9" id="KW-0813">Transport</keyword>
<dbReference type="Pfam" id="PF04290">
    <property type="entry name" value="DctQ"/>
    <property type="match status" value="1"/>
</dbReference>
<comment type="caution">
    <text evidence="11">The sequence shown here is derived from an EMBL/GenBank/DDBJ whole genome shotgun (WGS) entry which is preliminary data.</text>
</comment>
<evidence type="ECO:0000256" key="4">
    <source>
        <dbReference type="ARBA" id="ARBA00022519"/>
    </source>
</evidence>
<accession>A0A922P0Y1</accession>
<evidence type="ECO:0000256" key="6">
    <source>
        <dbReference type="ARBA" id="ARBA00022989"/>
    </source>
</evidence>
<organism evidence="11 12">
    <name type="scientific">Pseudorhizobium pelagicum</name>
    <dbReference type="NCBI Taxonomy" id="1509405"/>
    <lineage>
        <taxon>Bacteria</taxon>
        <taxon>Pseudomonadati</taxon>
        <taxon>Pseudomonadota</taxon>
        <taxon>Alphaproteobacteria</taxon>
        <taxon>Hyphomicrobiales</taxon>
        <taxon>Rhizobiaceae</taxon>
        <taxon>Rhizobium/Agrobacterium group</taxon>
        <taxon>Pseudorhizobium</taxon>
    </lineage>
</organism>
<feature type="transmembrane region" description="Helical" evidence="9">
    <location>
        <begin position="131"/>
        <end position="153"/>
    </location>
</feature>
<proteinExistence type="inferred from homology"/>
<evidence type="ECO:0000256" key="9">
    <source>
        <dbReference type="RuleBase" id="RU369079"/>
    </source>
</evidence>
<feature type="transmembrane region" description="Helical" evidence="9">
    <location>
        <begin position="12"/>
        <end position="32"/>
    </location>
</feature>
<evidence type="ECO:0000256" key="5">
    <source>
        <dbReference type="ARBA" id="ARBA00022692"/>
    </source>
</evidence>
<evidence type="ECO:0000256" key="7">
    <source>
        <dbReference type="ARBA" id="ARBA00023136"/>
    </source>
</evidence>
<keyword evidence="7 9" id="KW-0472">Membrane</keyword>
<reference evidence="11 12" key="1">
    <citation type="submission" date="2014-06" db="EMBL/GenBank/DDBJ databases">
        <title>Rhizobium pelagicum/R2-400B4.</title>
        <authorList>
            <person name="Kimes N.E."/>
            <person name="Lopez-Perez M."/>
        </authorList>
    </citation>
    <scope>NUCLEOTIDE SEQUENCE [LARGE SCALE GENOMIC DNA]</scope>
    <source>
        <strain evidence="11 12">R2-400B4</strain>
    </source>
</reference>
<dbReference type="RefSeq" id="WP_029617810.1">
    <property type="nucleotide sequence ID" value="NZ_CAJXID010000046.1"/>
</dbReference>
<dbReference type="InterPro" id="IPR055348">
    <property type="entry name" value="DctQ"/>
</dbReference>
<gene>
    <name evidence="11" type="ORF">GV68_09125</name>
</gene>
<keyword evidence="3" id="KW-1003">Cell membrane</keyword>
<evidence type="ECO:0000259" key="10">
    <source>
        <dbReference type="Pfam" id="PF04290"/>
    </source>
</evidence>
<keyword evidence="12" id="KW-1185">Reference proteome</keyword>
<sequence>MSYISGLADKLSRMLAFVAAIGVLAMMIHVCADILSRVLTGASLPATVEMVSYYYMLLVAFLPLAWVERRGGMISVELLDFMLSPRMRRVSDLLIAALGVVIYAVMAYASWLTAVRNYETGTFVVALQTKIITWPGYFLPPAGFALAAIIVTVRLLQIITGNEEPAREHQA</sequence>
<name>A0A922P0Y1_9HYPH</name>
<dbReference type="GO" id="GO:0022857">
    <property type="term" value="F:transmembrane transporter activity"/>
    <property type="evidence" value="ECO:0007669"/>
    <property type="project" value="UniProtKB-UniRule"/>
</dbReference>
<dbReference type="InterPro" id="IPR007387">
    <property type="entry name" value="TRAP_DctQ"/>
</dbReference>
<evidence type="ECO:0000256" key="8">
    <source>
        <dbReference type="ARBA" id="ARBA00038436"/>
    </source>
</evidence>
<feature type="transmembrane region" description="Helical" evidence="9">
    <location>
        <begin position="52"/>
        <end position="69"/>
    </location>
</feature>
<comment type="function">
    <text evidence="9">Part of the tripartite ATP-independent periplasmic (TRAP) transport system.</text>
</comment>
<evidence type="ECO:0000313" key="12">
    <source>
        <dbReference type="Proteomes" id="UP000052167"/>
    </source>
</evidence>
<dbReference type="EMBL" id="JOKJ01000002">
    <property type="protein sequence ID" value="KEQ10433.1"/>
    <property type="molecule type" value="Genomic_DNA"/>
</dbReference>
<feature type="transmembrane region" description="Helical" evidence="9">
    <location>
        <begin position="90"/>
        <end position="111"/>
    </location>
</feature>
<keyword evidence="5 9" id="KW-0812">Transmembrane</keyword>
<comment type="subunit">
    <text evidence="9">The complex comprises the extracytoplasmic solute receptor protein and the two transmembrane proteins.</text>
</comment>
<evidence type="ECO:0000256" key="2">
    <source>
        <dbReference type="ARBA" id="ARBA00022448"/>
    </source>
</evidence>
<dbReference type="OrthoDB" id="4250245at2"/>
<dbReference type="GO" id="GO:0015740">
    <property type="term" value="P:C4-dicarboxylate transport"/>
    <property type="evidence" value="ECO:0007669"/>
    <property type="project" value="TreeGrafter"/>
</dbReference>
<evidence type="ECO:0000256" key="1">
    <source>
        <dbReference type="ARBA" id="ARBA00004429"/>
    </source>
</evidence>
<dbReference type="AlphaFoldDB" id="A0A922P0Y1"/>
<dbReference type="PANTHER" id="PTHR35011:SF10">
    <property type="entry name" value="TRAP TRANSPORTER SMALL PERMEASE PROTEIN"/>
    <property type="match status" value="1"/>
</dbReference>
<comment type="similarity">
    <text evidence="8 9">Belongs to the TRAP transporter small permease family.</text>
</comment>
<dbReference type="GO" id="GO:0005886">
    <property type="term" value="C:plasma membrane"/>
    <property type="evidence" value="ECO:0007669"/>
    <property type="project" value="UniProtKB-SubCell"/>
</dbReference>
<dbReference type="PANTHER" id="PTHR35011">
    <property type="entry name" value="2,3-DIKETO-L-GULONATE TRAP TRANSPORTER SMALL PERMEASE PROTEIN YIAM"/>
    <property type="match status" value="1"/>
</dbReference>
<keyword evidence="6 9" id="KW-1133">Transmembrane helix</keyword>
<feature type="domain" description="Tripartite ATP-independent periplasmic transporters DctQ component" evidence="10">
    <location>
        <begin position="26"/>
        <end position="160"/>
    </location>
</feature>
<dbReference type="Proteomes" id="UP000052167">
    <property type="component" value="Unassembled WGS sequence"/>
</dbReference>
<evidence type="ECO:0000313" key="11">
    <source>
        <dbReference type="EMBL" id="KEQ10433.1"/>
    </source>
</evidence>